<dbReference type="Gene3D" id="3.40.50.620">
    <property type="entry name" value="HUPs"/>
    <property type="match status" value="1"/>
</dbReference>
<proteinExistence type="predicted"/>
<dbReference type="RefSeq" id="WP_377086772.1">
    <property type="nucleotide sequence ID" value="NZ_JBHSJL010000014.1"/>
</dbReference>
<accession>A0ABW4ZAB3</accession>
<dbReference type="EMBL" id="JBHUJB010000028">
    <property type="protein sequence ID" value="MFD2158607.1"/>
    <property type="molecule type" value="Genomic_DNA"/>
</dbReference>
<keyword evidence="2" id="KW-0547">Nucleotide-binding</keyword>
<evidence type="ECO:0000259" key="1">
    <source>
        <dbReference type="Pfam" id="PF01902"/>
    </source>
</evidence>
<keyword evidence="3" id="KW-1185">Reference proteome</keyword>
<keyword evidence="2" id="KW-0067">ATP-binding</keyword>
<gene>
    <name evidence="2" type="ORF">ACFSW8_06835</name>
</gene>
<organism evidence="2 3">
    <name type="scientific">Rubritalea tangerina</name>
    <dbReference type="NCBI Taxonomy" id="430798"/>
    <lineage>
        <taxon>Bacteria</taxon>
        <taxon>Pseudomonadati</taxon>
        <taxon>Verrucomicrobiota</taxon>
        <taxon>Verrucomicrobiia</taxon>
        <taxon>Verrucomicrobiales</taxon>
        <taxon>Rubritaleaceae</taxon>
        <taxon>Rubritalea</taxon>
    </lineage>
</organism>
<dbReference type="Proteomes" id="UP001597389">
    <property type="component" value="Unassembled WGS sequence"/>
</dbReference>
<comment type="caution">
    <text evidence="2">The sequence shown here is derived from an EMBL/GenBank/DDBJ whole genome shotgun (WGS) entry which is preliminary data.</text>
</comment>
<dbReference type="GO" id="GO:0005524">
    <property type="term" value="F:ATP binding"/>
    <property type="evidence" value="ECO:0007669"/>
    <property type="project" value="UniProtKB-KW"/>
</dbReference>
<name>A0ABW4ZAB3_9BACT</name>
<dbReference type="InterPro" id="IPR002761">
    <property type="entry name" value="Diphthami_syn_dom"/>
</dbReference>
<sequence>MNDSIWMHWSGGKDSAYALTRLLNEPSPVTGLVTSLSQEFNRVSMHGVREELLQAQARALNLPLHKIYLPRDCNMEDYNTLLLHEMNTLKQQGATTCAFGDIFLEDLKAFREKQMQQAQLQSSFPIWKQADTTTLAKTIIDAGIKAVLVCINGKFFDSTFLGREYDLDLLNDLPPGVDPCGENGEFHTFVYDAPHFSSPIPITLGAKVDKLYTPNSEESDEPECGATPAWDTTFHFQDLLLEN</sequence>
<feature type="domain" description="Diphthamide synthase" evidence="1">
    <location>
        <begin position="9"/>
        <end position="203"/>
    </location>
</feature>
<dbReference type="SUPFAM" id="SSF52402">
    <property type="entry name" value="Adenine nucleotide alpha hydrolases-like"/>
    <property type="match status" value="1"/>
</dbReference>
<dbReference type="Gene3D" id="3.90.1490.10">
    <property type="entry name" value="putative n-type atp pyrophosphatase, domain 2"/>
    <property type="match status" value="1"/>
</dbReference>
<dbReference type="InterPro" id="IPR014729">
    <property type="entry name" value="Rossmann-like_a/b/a_fold"/>
</dbReference>
<reference evidence="3" key="1">
    <citation type="journal article" date="2019" name="Int. J. Syst. Evol. Microbiol.">
        <title>The Global Catalogue of Microorganisms (GCM) 10K type strain sequencing project: providing services to taxonomists for standard genome sequencing and annotation.</title>
        <authorList>
            <consortium name="The Broad Institute Genomics Platform"/>
            <consortium name="The Broad Institute Genome Sequencing Center for Infectious Disease"/>
            <person name="Wu L."/>
            <person name="Ma J."/>
        </authorList>
    </citation>
    <scope>NUCLEOTIDE SEQUENCE [LARGE SCALE GENOMIC DNA]</scope>
    <source>
        <strain evidence="3">CCUG 57942</strain>
    </source>
</reference>
<dbReference type="CDD" id="cd01994">
    <property type="entry name" value="AANH_PF0828-like"/>
    <property type="match status" value="1"/>
</dbReference>
<evidence type="ECO:0000313" key="3">
    <source>
        <dbReference type="Proteomes" id="UP001597389"/>
    </source>
</evidence>
<dbReference type="Pfam" id="PF01902">
    <property type="entry name" value="Diphthami_syn_2"/>
    <property type="match status" value="1"/>
</dbReference>
<protein>
    <submittedName>
        <fullName evidence="2">ATP-binding protein</fullName>
    </submittedName>
</protein>
<evidence type="ECO:0000313" key="2">
    <source>
        <dbReference type="EMBL" id="MFD2158607.1"/>
    </source>
</evidence>